<dbReference type="PROSITE" id="PS50126">
    <property type="entry name" value="S1"/>
    <property type="match status" value="1"/>
</dbReference>
<dbReference type="InterPro" id="IPR003029">
    <property type="entry name" value="S1_domain"/>
</dbReference>
<keyword evidence="3" id="KW-0694">RNA-binding</keyword>
<dbReference type="GO" id="GO:0006402">
    <property type="term" value="P:mRNA catabolic process"/>
    <property type="evidence" value="ECO:0007669"/>
    <property type="project" value="InterPro"/>
</dbReference>
<feature type="domain" description="S1 motif" evidence="4">
    <location>
        <begin position="48"/>
        <end position="116"/>
    </location>
</feature>
<keyword evidence="2 5" id="KW-0548">Nucleotidyltransferase</keyword>
<name>A0A4Y1Z6T6_9BACL</name>
<protein>
    <submittedName>
        <fullName evidence="5">Polyribonucleotide nucleotidyltransferase</fullName>
        <ecNumber evidence="5">2.7.7.8</ecNumber>
    </submittedName>
</protein>
<evidence type="ECO:0000256" key="1">
    <source>
        <dbReference type="ARBA" id="ARBA00022679"/>
    </source>
</evidence>
<dbReference type="Pfam" id="PF00575">
    <property type="entry name" value="S1"/>
    <property type="match status" value="1"/>
</dbReference>
<dbReference type="SUPFAM" id="SSF50249">
    <property type="entry name" value="Nucleic acid-binding proteins"/>
    <property type="match status" value="1"/>
</dbReference>
<dbReference type="PANTHER" id="PTHR11252">
    <property type="entry name" value="POLYRIBONUCLEOTIDE NUCLEOTIDYLTRANSFERASE"/>
    <property type="match status" value="1"/>
</dbReference>
<dbReference type="Gene3D" id="3.30.1370.10">
    <property type="entry name" value="K Homology domain, type 1"/>
    <property type="match status" value="1"/>
</dbReference>
<dbReference type="AlphaFoldDB" id="A0A4Y1Z6T6"/>
<dbReference type="GO" id="GO:0004654">
    <property type="term" value="F:polyribonucleotide nucleotidyltransferase activity"/>
    <property type="evidence" value="ECO:0007669"/>
    <property type="project" value="UniProtKB-EC"/>
</dbReference>
<dbReference type="FunFam" id="3.30.1370.10:FF:000001">
    <property type="entry name" value="Polyribonucleotide nucleotidyltransferase"/>
    <property type="match status" value="1"/>
</dbReference>
<dbReference type="GO" id="GO:0000175">
    <property type="term" value="F:3'-5'-RNA exonuclease activity"/>
    <property type="evidence" value="ECO:0007669"/>
    <property type="project" value="TreeGrafter"/>
</dbReference>
<organism evidence="5 6">
    <name type="scientific">Sporolactobacillus inulinus</name>
    <dbReference type="NCBI Taxonomy" id="2078"/>
    <lineage>
        <taxon>Bacteria</taxon>
        <taxon>Bacillati</taxon>
        <taxon>Bacillota</taxon>
        <taxon>Bacilli</taxon>
        <taxon>Bacillales</taxon>
        <taxon>Sporolactobacillaceae</taxon>
        <taxon>Sporolactobacillus</taxon>
    </lineage>
</organism>
<evidence type="ECO:0000256" key="2">
    <source>
        <dbReference type="ARBA" id="ARBA00022695"/>
    </source>
</evidence>
<evidence type="ECO:0000259" key="4">
    <source>
        <dbReference type="PROSITE" id="PS50126"/>
    </source>
</evidence>
<dbReference type="InterPro" id="IPR012340">
    <property type="entry name" value="NA-bd_OB-fold"/>
</dbReference>
<proteinExistence type="predicted"/>
<comment type="caution">
    <text evidence="5">The sequence shown here is derived from an EMBL/GenBank/DDBJ whole genome shotgun (WGS) entry which is preliminary data.</text>
</comment>
<evidence type="ECO:0000256" key="3">
    <source>
        <dbReference type="ARBA" id="ARBA00022884"/>
    </source>
</evidence>
<dbReference type="FunFam" id="2.40.50.140:FF:000189">
    <property type="entry name" value="Polyribonucleotide nucleotidyltransferase, putative"/>
    <property type="match status" value="1"/>
</dbReference>
<dbReference type="GO" id="GO:0005829">
    <property type="term" value="C:cytosol"/>
    <property type="evidence" value="ECO:0007669"/>
    <property type="project" value="TreeGrafter"/>
</dbReference>
<reference evidence="5 6" key="1">
    <citation type="submission" date="2017-11" db="EMBL/GenBank/DDBJ databases">
        <title>Draft Genome Sequence of Sporolactobacillus inulinus NBRC 111894 Isolated from Koso, a Japanese Sugar-Vegetable Fermented Beverage.</title>
        <authorList>
            <person name="Chiou T.Y."/>
            <person name="Oshima K."/>
            <person name="Suda W."/>
            <person name="Hattori M."/>
            <person name="Takahashi T."/>
        </authorList>
    </citation>
    <scope>NUCLEOTIDE SEQUENCE [LARGE SCALE GENOMIC DNA]</scope>
    <source>
        <strain evidence="5 6">NBRC111894</strain>
    </source>
</reference>
<dbReference type="EC" id="2.7.7.8" evidence="5"/>
<gene>
    <name evidence="5" type="ORF">NBRC111894_165</name>
</gene>
<accession>A0A4Y1Z6T6</accession>
<keyword evidence="1 5" id="KW-0808">Transferase</keyword>
<dbReference type="Gene3D" id="2.40.50.140">
    <property type="entry name" value="Nucleic acid-binding proteins"/>
    <property type="match status" value="1"/>
</dbReference>
<dbReference type="SMART" id="SM00316">
    <property type="entry name" value="S1"/>
    <property type="match status" value="1"/>
</dbReference>
<dbReference type="EMBL" id="BEXB01000001">
    <property type="protein sequence ID" value="GAY74611.1"/>
    <property type="molecule type" value="Genomic_DNA"/>
</dbReference>
<dbReference type="InterPro" id="IPR012162">
    <property type="entry name" value="PNPase"/>
</dbReference>
<dbReference type="GO" id="GO:0003723">
    <property type="term" value="F:RNA binding"/>
    <property type="evidence" value="ECO:0007669"/>
    <property type="project" value="UniProtKB-KW"/>
</dbReference>
<dbReference type="InterPro" id="IPR036612">
    <property type="entry name" value="KH_dom_type_1_sf"/>
</dbReference>
<sequence>MINKIIEQTGVKIDIEQDGSIKIFSIDEANARKAKQIIEDLVRVAHVGEIFVGKVKRIEKFGAFVSLFGHTDGLIHVSELDAKRVTHVEDVVSIGDEVRVKVIEVDQHGRIKLRARRC</sequence>
<dbReference type="PANTHER" id="PTHR11252:SF0">
    <property type="entry name" value="POLYRIBONUCLEOTIDE NUCLEOTIDYLTRANSFERASE 1, MITOCHONDRIAL"/>
    <property type="match status" value="1"/>
</dbReference>
<dbReference type="CDD" id="cd02393">
    <property type="entry name" value="KH-I_PNPase"/>
    <property type="match status" value="1"/>
</dbReference>
<dbReference type="Proteomes" id="UP000319716">
    <property type="component" value="Unassembled WGS sequence"/>
</dbReference>
<evidence type="ECO:0000313" key="5">
    <source>
        <dbReference type="EMBL" id="GAY74611.1"/>
    </source>
</evidence>
<dbReference type="SUPFAM" id="SSF54791">
    <property type="entry name" value="Eukaryotic type KH-domain (KH-domain type I)"/>
    <property type="match status" value="1"/>
</dbReference>
<evidence type="ECO:0000313" key="6">
    <source>
        <dbReference type="Proteomes" id="UP000319716"/>
    </source>
</evidence>